<dbReference type="EMBL" id="CADCXV010000645">
    <property type="protein sequence ID" value="CAB0031524.1"/>
    <property type="molecule type" value="Genomic_DNA"/>
</dbReference>
<keyword evidence="3" id="KW-1185">Reference proteome</keyword>
<organism evidence="2 3">
    <name type="scientific">Trichogramma brassicae</name>
    <dbReference type="NCBI Taxonomy" id="86971"/>
    <lineage>
        <taxon>Eukaryota</taxon>
        <taxon>Metazoa</taxon>
        <taxon>Ecdysozoa</taxon>
        <taxon>Arthropoda</taxon>
        <taxon>Hexapoda</taxon>
        <taxon>Insecta</taxon>
        <taxon>Pterygota</taxon>
        <taxon>Neoptera</taxon>
        <taxon>Endopterygota</taxon>
        <taxon>Hymenoptera</taxon>
        <taxon>Apocrita</taxon>
        <taxon>Proctotrupomorpha</taxon>
        <taxon>Chalcidoidea</taxon>
        <taxon>Trichogrammatidae</taxon>
        <taxon>Trichogramma</taxon>
    </lineage>
</organism>
<reference evidence="2 3" key="1">
    <citation type="submission" date="2020-02" db="EMBL/GenBank/DDBJ databases">
        <authorList>
            <person name="Ferguson B K."/>
        </authorList>
    </citation>
    <scope>NUCLEOTIDE SEQUENCE [LARGE SCALE GENOMIC DNA]</scope>
</reference>
<evidence type="ECO:0000313" key="2">
    <source>
        <dbReference type="EMBL" id="CAB0031524.1"/>
    </source>
</evidence>
<accession>A0A6H5I2I2</accession>
<feature type="region of interest" description="Disordered" evidence="1">
    <location>
        <begin position="1"/>
        <end position="31"/>
    </location>
</feature>
<gene>
    <name evidence="2" type="ORF">TBRA_LOCUS3493</name>
</gene>
<sequence length="132" mass="15232">MKEHRKHQRDRQLRIPASTHEPVGPLINKTALPDAGSDAQAEFRSGTDAAVAPPTINLYIKNCRSFIKIFKNECTRIHTRHASERRVRHYPCTSRMIANCPRSLKLERYCIRWCAGNHYGSLRPINVETPRE</sequence>
<dbReference type="AlphaFoldDB" id="A0A6H5I2I2"/>
<proteinExistence type="predicted"/>
<evidence type="ECO:0000313" key="3">
    <source>
        <dbReference type="Proteomes" id="UP000479190"/>
    </source>
</evidence>
<dbReference type="Proteomes" id="UP000479190">
    <property type="component" value="Unassembled WGS sequence"/>
</dbReference>
<evidence type="ECO:0000256" key="1">
    <source>
        <dbReference type="SAM" id="MobiDB-lite"/>
    </source>
</evidence>
<name>A0A6H5I2I2_9HYME</name>
<protein>
    <submittedName>
        <fullName evidence="2">Uncharacterized protein</fullName>
    </submittedName>
</protein>